<organism evidence="1 2">
    <name type="scientific">Hippocampus comes</name>
    <name type="common">Tiger tail seahorse</name>
    <dbReference type="NCBI Taxonomy" id="109280"/>
    <lineage>
        <taxon>Eukaryota</taxon>
        <taxon>Metazoa</taxon>
        <taxon>Chordata</taxon>
        <taxon>Craniata</taxon>
        <taxon>Vertebrata</taxon>
        <taxon>Euteleostomi</taxon>
        <taxon>Actinopterygii</taxon>
        <taxon>Neopterygii</taxon>
        <taxon>Teleostei</taxon>
        <taxon>Neoteleostei</taxon>
        <taxon>Acanthomorphata</taxon>
        <taxon>Syngnathiaria</taxon>
        <taxon>Syngnathiformes</taxon>
        <taxon>Syngnathoidei</taxon>
        <taxon>Syngnathidae</taxon>
        <taxon>Hippocampus</taxon>
    </lineage>
</organism>
<sequence>NGVEDPDLSCVQVEDAEHIYLLMKEEYRISRNVRLAWFLGKLNQTIWPASKLDLLNSTNELDLLSVLPKGWQRDPPPLPRPNAAQPALLVPSTRATFLARRYRFIIELDLSPSTGIVDDSTGEMIFDEVFHALSRCLAGLAQPFTVPGTEQLFTPKIFTTILVYSSIFGLTSHQVSSSSHFPDAETFSLAQLVEMVQVLVQGCQLERTDLGHFLHHIYQQLKAVESNIAHVLNQTRPPFAFSSNE</sequence>
<name>A0A3Q2XUU8_HIPCM</name>
<proteinExistence type="predicted"/>
<dbReference type="AlphaFoldDB" id="A0A3Q2XUU8"/>
<dbReference type="Proteomes" id="UP000264820">
    <property type="component" value="Unplaced"/>
</dbReference>
<dbReference type="PANTHER" id="PTHR14918:SF3">
    <property type="entry name" value="KICSTOR COMPLEX PROTEIN SZT2"/>
    <property type="match status" value="1"/>
</dbReference>
<reference evidence="1" key="1">
    <citation type="submission" date="2025-08" db="UniProtKB">
        <authorList>
            <consortium name="Ensembl"/>
        </authorList>
    </citation>
    <scope>IDENTIFICATION</scope>
</reference>
<evidence type="ECO:0000313" key="2">
    <source>
        <dbReference type="Proteomes" id="UP000264820"/>
    </source>
</evidence>
<dbReference type="GeneTree" id="ENSGT00390000018402"/>
<accession>A0A3Q2XUU8</accession>
<keyword evidence="2" id="KW-1185">Reference proteome</keyword>
<dbReference type="STRING" id="109280.ENSHCOP00000008635"/>
<evidence type="ECO:0000313" key="1">
    <source>
        <dbReference type="Ensembl" id="ENSHCOP00000008635.1"/>
    </source>
</evidence>
<protein>
    <submittedName>
        <fullName evidence="1">Uncharacterized protein</fullName>
    </submittedName>
</protein>
<dbReference type="GO" id="GO:0005777">
    <property type="term" value="C:peroxisome"/>
    <property type="evidence" value="ECO:0007669"/>
    <property type="project" value="InterPro"/>
</dbReference>
<reference evidence="1" key="2">
    <citation type="submission" date="2025-09" db="UniProtKB">
        <authorList>
            <consortium name="Ensembl"/>
        </authorList>
    </citation>
    <scope>IDENTIFICATION</scope>
</reference>
<dbReference type="Ensembl" id="ENSHCOT00000014549.1">
    <property type="protein sequence ID" value="ENSHCOP00000008635.1"/>
    <property type="gene ID" value="ENSHCOG00000010934.1"/>
</dbReference>
<dbReference type="InterPro" id="IPR033228">
    <property type="entry name" value="SZT2"/>
</dbReference>
<dbReference type="PANTHER" id="PTHR14918">
    <property type="entry name" value="KICSTOR COMPLEX PROTEIN SZT2"/>
    <property type="match status" value="1"/>
</dbReference>
<dbReference type="OMA" id="IWPASQP"/>